<protein>
    <submittedName>
        <fullName evidence="1">Uncharacterized protein</fullName>
    </submittedName>
</protein>
<proteinExistence type="predicted"/>
<dbReference type="EMBL" id="PKMF04000239">
    <property type="protein sequence ID" value="KAK7841524.1"/>
    <property type="molecule type" value="Genomic_DNA"/>
</dbReference>
<dbReference type="AlphaFoldDB" id="A0AAW0KQQ3"/>
<organism evidence="1 2">
    <name type="scientific">Quercus suber</name>
    <name type="common">Cork oak</name>
    <dbReference type="NCBI Taxonomy" id="58331"/>
    <lineage>
        <taxon>Eukaryota</taxon>
        <taxon>Viridiplantae</taxon>
        <taxon>Streptophyta</taxon>
        <taxon>Embryophyta</taxon>
        <taxon>Tracheophyta</taxon>
        <taxon>Spermatophyta</taxon>
        <taxon>Magnoliopsida</taxon>
        <taxon>eudicotyledons</taxon>
        <taxon>Gunneridae</taxon>
        <taxon>Pentapetalae</taxon>
        <taxon>rosids</taxon>
        <taxon>fabids</taxon>
        <taxon>Fagales</taxon>
        <taxon>Fagaceae</taxon>
        <taxon>Quercus</taxon>
    </lineage>
</organism>
<reference evidence="1 2" key="1">
    <citation type="journal article" date="2018" name="Sci. Data">
        <title>The draft genome sequence of cork oak.</title>
        <authorList>
            <person name="Ramos A.M."/>
            <person name="Usie A."/>
            <person name="Barbosa P."/>
            <person name="Barros P.M."/>
            <person name="Capote T."/>
            <person name="Chaves I."/>
            <person name="Simoes F."/>
            <person name="Abreu I."/>
            <person name="Carrasquinho I."/>
            <person name="Faro C."/>
            <person name="Guimaraes J.B."/>
            <person name="Mendonca D."/>
            <person name="Nobrega F."/>
            <person name="Rodrigues L."/>
            <person name="Saibo N.J.M."/>
            <person name="Varela M.C."/>
            <person name="Egas C."/>
            <person name="Matos J."/>
            <person name="Miguel C.M."/>
            <person name="Oliveira M.M."/>
            <person name="Ricardo C.P."/>
            <person name="Goncalves S."/>
        </authorList>
    </citation>
    <scope>NUCLEOTIDE SEQUENCE [LARGE SCALE GENOMIC DNA]</scope>
    <source>
        <strain evidence="2">cv. HL8</strain>
    </source>
</reference>
<evidence type="ECO:0000313" key="1">
    <source>
        <dbReference type="EMBL" id="KAK7841524.1"/>
    </source>
</evidence>
<comment type="caution">
    <text evidence="1">The sequence shown here is derived from an EMBL/GenBank/DDBJ whole genome shotgun (WGS) entry which is preliminary data.</text>
</comment>
<sequence>MTVLGMAAPPLNGVGPTDRSLKKRRASCRSRDCIKLVLTVLFPGSKQISWPSCCPKVSRIGRALPRNVE</sequence>
<name>A0AAW0KQQ3_QUESU</name>
<keyword evidence="2" id="KW-1185">Reference proteome</keyword>
<accession>A0AAW0KQQ3</accession>
<evidence type="ECO:0000313" key="2">
    <source>
        <dbReference type="Proteomes" id="UP000237347"/>
    </source>
</evidence>
<gene>
    <name evidence="1" type="ORF">CFP56_015313</name>
</gene>
<dbReference type="Proteomes" id="UP000237347">
    <property type="component" value="Unassembled WGS sequence"/>
</dbReference>